<name>A0A392TPL6_9FABA</name>
<evidence type="ECO:0000256" key="1">
    <source>
        <dbReference type="SAM" id="MobiDB-lite"/>
    </source>
</evidence>
<organism evidence="2 3">
    <name type="scientific">Trifolium medium</name>
    <dbReference type="NCBI Taxonomy" id="97028"/>
    <lineage>
        <taxon>Eukaryota</taxon>
        <taxon>Viridiplantae</taxon>
        <taxon>Streptophyta</taxon>
        <taxon>Embryophyta</taxon>
        <taxon>Tracheophyta</taxon>
        <taxon>Spermatophyta</taxon>
        <taxon>Magnoliopsida</taxon>
        <taxon>eudicotyledons</taxon>
        <taxon>Gunneridae</taxon>
        <taxon>Pentapetalae</taxon>
        <taxon>rosids</taxon>
        <taxon>fabids</taxon>
        <taxon>Fabales</taxon>
        <taxon>Fabaceae</taxon>
        <taxon>Papilionoideae</taxon>
        <taxon>50 kb inversion clade</taxon>
        <taxon>NPAAA clade</taxon>
        <taxon>Hologalegina</taxon>
        <taxon>IRL clade</taxon>
        <taxon>Trifolieae</taxon>
        <taxon>Trifolium</taxon>
    </lineage>
</organism>
<evidence type="ECO:0000313" key="2">
    <source>
        <dbReference type="EMBL" id="MCI61785.1"/>
    </source>
</evidence>
<feature type="compositionally biased region" description="Basic residues" evidence="1">
    <location>
        <begin position="1"/>
        <end position="16"/>
    </location>
</feature>
<keyword evidence="3" id="KW-1185">Reference proteome</keyword>
<sequence length="40" mass="4348">LAARRAKDRRLNRPHSKNGASRQMHLRDAPGAENGGIVAV</sequence>
<evidence type="ECO:0000313" key="3">
    <source>
        <dbReference type="Proteomes" id="UP000265520"/>
    </source>
</evidence>
<proteinExistence type="predicted"/>
<protein>
    <submittedName>
        <fullName evidence="2">Uncharacterized protein</fullName>
    </submittedName>
</protein>
<reference evidence="2 3" key="1">
    <citation type="journal article" date="2018" name="Front. Plant Sci.">
        <title>Red Clover (Trifolium pratense) and Zigzag Clover (T. medium) - A Picture of Genomic Similarities and Differences.</title>
        <authorList>
            <person name="Dluhosova J."/>
            <person name="Istvanek J."/>
            <person name="Nedelnik J."/>
            <person name="Repkova J."/>
        </authorList>
    </citation>
    <scope>NUCLEOTIDE SEQUENCE [LARGE SCALE GENOMIC DNA]</scope>
    <source>
        <strain evidence="3">cv. 10/8</strain>
        <tissue evidence="2">Leaf</tissue>
    </source>
</reference>
<dbReference type="Proteomes" id="UP000265520">
    <property type="component" value="Unassembled WGS sequence"/>
</dbReference>
<feature type="region of interest" description="Disordered" evidence="1">
    <location>
        <begin position="1"/>
        <end position="40"/>
    </location>
</feature>
<feature type="non-terminal residue" evidence="2">
    <location>
        <position position="1"/>
    </location>
</feature>
<comment type="caution">
    <text evidence="2">The sequence shown here is derived from an EMBL/GenBank/DDBJ whole genome shotgun (WGS) entry which is preliminary data.</text>
</comment>
<dbReference type="AlphaFoldDB" id="A0A392TPL6"/>
<accession>A0A392TPL6</accession>
<dbReference type="EMBL" id="LXQA010606271">
    <property type="protein sequence ID" value="MCI61785.1"/>
    <property type="molecule type" value="Genomic_DNA"/>
</dbReference>